<evidence type="ECO:0000256" key="1">
    <source>
        <dbReference type="ARBA" id="ARBA00006847"/>
    </source>
</evidence>
<dbReference type="SMART" id="SM00490">
    <property type="entry name" value="HELICc"/>
    <property type="match status" value="1"/>
</dbReference>
<keyword evidence="8" id="KW-0067">ATP-binding</keyword>
<evidence type="ECO:0000256" key="2">
    <source>
        <dbReference type="ARBA" id="ARBA00009046"/>
    </source>
</evidence>
<dbReference type="PROSITE" id="PS51192">
    <property type="entry name" value="HELICASE_ATP_BIND_1"/>
    <property type="match status" value="1"/>
</dbReference>
<evidence type="ECO:0000256" key="3">
    <source>
        <dbReference type="ARBA" id="ARBA00022722"/>
    </source>
</evidence>
<evidence type="ECO:0000313" key="12">
    <source>
        <dbReference type="EMBL" id="MDT0644222.1"/>
    </source>
</evidence>
<accession>A0ABU3CD01</accession>
<dbReference type="RefSeq" id="WP_311535840.1">
    <property type="nucleotide sequence ID" value="NZ_JAVRHQ010000022.1"/>
</dbReference>
<evidence type="ECO:0000256" key="5">
    <source>
        <dbReference type="ARBA" id="ARBA00022741"/>
    </source>
</evidence>
<dbReference type="InterPro" id="IPR006474">
    <property type="entry name" value="Helicase_Cas3_CRISPR-ass_core"/>
</dbReference>
<dbReference type="NCBIfam" id="TIGR01596">
    <property type="entry name" value="cas3_HD"/>
    <property type="match status" value="1"/>
</dbReference>
<keyword evidence="4" id="KW-0479">Metal-binding</keyword>
<gene>
    <name evidence="12" type="primary">cas3</name>
    <name evidence="12" type="ORF">RM553_15400</name>
</gene>
<dbReference type="NCBIfam" id="TIGR01587">
    <property type="entry name" value="cas3_core"/>
    <property type="match status" value="1"/>
</dbReference>
<evidence type="ECO:0000259" key="11">
    <source>
        <dbReference type="PROSITE" id="PS51643"/>
    </source>
</evidence>
<organism evidence="12 13">
    <name type="scientific">Autumnicola tepida</name>
    <dbReference type="NCBI Taxonomy" id="3075595"/>
    <lineage>
        <taxon>Bacteria</taxon>
        <taxon>Pseudomonadati</taxon>
        <taxon>Bacteroidota</taxon>
        <taxon>Flavobacteriia</taxon>
        <taxon>Flavobacteriales</taxon>
        <taxon>Flavobacteriaceae</taxon>
        <taxon>Autumnicola</taxon>
    </lineage>
</organism>
<dbReference type="Pfam" id="PF00270">
    <property type="entry name" value="DEAD"/>
    <property type="match status" value="1"/>
</dbReference>
<dbReference type="Gene3D" id="3.40.50.300">
    <property type="entry name" value="P-loop containing nucleotide triphosphate hydrolases"/>
    <property type="match status" value="2"/>
</dbReference>
<keyword evidence="13" id="KW-1185">Reference proteome</keyword>
<dbReference type="SUPFAM" id="SSF52540">
    <property type="entry name" value="P-loop containing nucleoside triphosphate hydrolases"/>
    <property type="match status" value="1"/>
</dbReference>
<dbReference type="InterPro" id="IPR027417">
    <property type="entry name" value="P-loop_NTPase"/>
</dbReference>
<reference evidence="12 13" key="1">
    <citation type="submission" date="2023-09" db="EMBL/GenBank/DDBJ databases">
        <authorList>
            <person name="Rey-Velasco X."/>
        </authorList>
    </citation>
    <scope>NUCLEOTIDE SEQUENCE [LARGE SCALE GENOMIC DNA]</scope>
    <source>
        <strain evidence="12 13">F363</strain>
    </source>
</reference>
<comment type="caution">
    <text evidence="12">The sequence shown here is derived from an EMBL/GenBank/DDBJ whole genome shotgun (WGS) entry which is preliminary data.</text>
</comment>
<dbReference type="PROSITE" id="PS51643">
    <property type="entry name" value="HD_CAS3"/>
    <property type="match status" value="1"/>
</dbReference>
<evidence type="ECO:0000256" key="4">
    <source>
        <dbReference type="ARBA" id="ARBA00022723"/>
    </source>
</evidence>
<protein>
    <submittedName>
        <fullName evidence="12">CRISPR-associated helicase Cas3</fullName>
    </submittedName>
</protein>
<evidence type="ECO:0000256" key="8">
    <source>
        <dbReference type="ARBA" id="ARBA00022840"/>
    </source>
</evidence>
<evidence type="ECO:0000256" key="9">
    <source>
        <dbReference type="ARBA" id="ARBA00023118"/>
    </source>
</evidence>
<dbReference type="Pfam" id="PF22590">
    <property type="entry name" value="Cas3-like_C_2"/>
    <property type="match status" value="1"/>
</dbReference>
<dbReference type="CDD" id="cd09641">
    <property type="entry name" value="Cas3''_I"/>
    <property type="match status" value="1"/>
</dbReference>
<dbReference type="Gene3D" id="1.10.3210.30">
    <property type="match status" value="1"/>
</dbReference>
<keyword evidence="3" id="KW-0540">Nuclease</keyword>
<dbReference type="InterPro" id="IPR038257">
    <property type="entry name" value="CRISPR-assoc_Cas3_HD_sf"/>
</dbReference>
<evidence type="ECO:0000256" key="7">
    <source>
        <dbReference type="ARBA" id="ARBA00022806"/>
    </source>
</evidence>
<sequence length="808" mass="94217">MNYYSHSKLNENEITEGSKELKAHVNGVKEKALFHFAEGLSLGYTDRELKEILTILVDFHDLGKYTSYFQNYLLKQDPIDFKLKQHARLGGFVAYNHLEKNDEKKALLALYLIFLHHSPLIDILHIPSKLDDDLKRIINKQKEDLIENFPIIEKDLGIERLQDLVYYTEETKLRKGFRYWGKKHAFIQDYFLINYLFSLLIEGDKLDASDTVVYQLKPIKPSSVDDRFGKPDFQQKKLAELGNNELRNYCRAIVISNLEQPNILEHFIFTLTAPTGIGKTMTALDFSLKLKDKIKKYSGVESRIIYALPFINIIEQALSEYGKVLQSQKINILGHYQYADVFGKNDQKENVDGAEQGYDQKLMALDTWQADVVITSFVQFFETLIGNRNKLLKKFNHFANSIIILDEVQTLRLDQMPLLGASLFYLSKYLKSRIILMTATRPKIFELAQEEILTAEGEQVNPKELLTNYEEVFEVFNRTSIHPLLNALKEEKENKTQEFIYSIFADKWNAEKSCLIVCNTVKRSIEVFDTIRIYLEENNLGNPVYYLSTNIIPAHRLERIRNIKEDIQNHKAPILIATQVVEAGVDLDFDLGFRDIGPIDSIIQVAGRINRNNTIKKKHSPLYIIDFDVKATMMVYGRLTYIQAKKSLEQKNCFYEKEYLELITAYFDGISEKSSFADARTFFKSMKTLKYDSGEKRELPVSAFRIIEESDRYVTVFIETDEDASEILEKYLQKIMNEISREEYNKDWKLKFQQHIISVPKYLCEDLETVNEYEENILLVPKKEIGFRYSTETGYNRDLIEQNMAYTF</sequence>
<dbReference type="InterPro" id="IPR014001">
    <property type="entry name" value="Helicase_ATP-bd"/>
</dbReference>
<comment type="similarity">
    <text evidence="1">In the N-terminal section; belongs to the CRISPR-associated nuclease Cas3-HD family.</text>
</comment>
<dbReference type="Proteomes" id="UP001262889">
    <property type="component" value="Unassembled WGS sequence"/>
</dbReference>
<keyword evidence="6" id="KW-0378">Hydrolase</keyword>
<comment type="similarity">
    <text evidence="2">In the central section; belongs to the CRISPR-associated helicase Cas3 family.</text>
</comment>
<keyword evidence="7" id="KW-0347">Helicase</keyword>
<name>A0ABU3CD01_9FLAO</name>
<evidence type="ECO:0000313" key="13">
    <source>
        <dbReference type="Proteomes" id="UP001262889"/>
    </source>
</evidence>
<dbReference type="InterPro" id="IPR006483">
    <property type="entry name" value="CRISPR-assoc_Cas3_HD"/>
</dbReference>
<dbReference type="EMBL" id="JAVRHQ010000022">
    <property type="protein sequence ID" value="MDT0644222.1"/>
    <property type="molecule type" value="Genomic_DNA"/>
</dbReference>
<feature type="domain" description="HD Cas3-type" evidence="11">
    <location>
        <begin position="14"/>
        <end position="206"/>
    </location>
</feature>
<keyword evidence="9" id="KW-0051">Antiviral defense</keyword>
<keyword evidence="5" id="KW-0547">Nucleotide-binding</keyword>
<dbReference type="InterPro" id="IPR054712">
    <property type="entry name" value="Cas3-like_dom"/>
</dbReference>
<proteinExistence type="inferred from homology"/>
<evidence type="ECO:0000259" key="10">
    <source>
        <dbReference type="PROSITE" id="PS51192"/>
    </source>
</evidence>
<evidence type="ECO:0000256" key="6">
    <source>
        <dbReference type="ARBA" id="ARBA00022801"/>
    </source>
</evidence>
<dbReference type="CDD" id="cd17930">
    <property type="entry name" value="DEXHc_cas3"/>
    <property type="match status" value="1"/>
</dbReference>
<feature type="domain" description="Helicase ATP-binding" evidence="10">
    <location>
        <begin position="260"/>
        <end position="459"/>
    </location>
</feature>
<dbReference type="InterPro" id="IPR011545">
    <property type="entry name" value="DEAD/DEAH_box_helicase_dom"/>
</dbReference>
<dbReference type="InterPro" id="IPR001650">
    <property type="entry name" value="Helicase_C-like"/>
</dbReference>